<dbReference type="Gene3D" id="1.10.260.40">
    <property type="entry name" value="lambda repressor-like DNA-binding domains"/>
    <property type="match status" value="1"/>
</dbReference>
<dbReference type="PROSITE" id="PS50932">
    <property type="entry name" value="HTH_LACI_2"/>
    <property type="match status" value="1"/>
</dbReference>
<dbReference type="SUPFAM" id="SSF53822">
    <property type="entry name" value="Periplasmic binding protein-like I"/>
    <property type="match status" value="1"/>
</dbReference>
<proteinExistence type="predicted"/>
<dbReference type="PATRIC" id="fig|1218507.3.peg.291"/>
<feature type="domain" description="HTH lacI-type" evidence="6">
    <location>
        <begin position="2"/>
        <end position="55"/>
    </location>
</feature>
<name>A0A0F4LJP1_9LACO</name>
<dbReference type="Pfam" id="PF00356">
    <property type="entry name" value="LacI"/>
    <property type="match status" value="1"/>
</dbReference>
<dbReference type="HOGENOM" id="CLU_037628_6_0_9"/>
<dbReference type="GO" id="GO:0000976">
    <property type="term" value="F:transcription cis-regulatory region binding"/>
    <property type="evidence" value="ECO:0007669"/>
    <property type="project" value="TreeGrafter"/>
</dbReference>
<evidence type="ECO:0000256" key="4">
    <source>
        <dbReference type="ARBA" id="ARBA00023163"/>
    </source>
</evidence>
<keyword evidence="4" id="KW-0804">Transcription</keyword>
<dbReference type="Proteomes" id="UP000033531">
    <property type="component" value="Unassembled WGS sequence"/>
</dbReference>
<dbReference type="PROSITE" id="PS00356">
    <property type="entry name" value="HTH_LACI_1"/>
    <property type="match status" value="1"/>
</dbReference>
<dbReference type="CDD" id="cd06267">
    <property type="entry name" value="PBP1_LacI_sugar_binding-like"/>
    <property type="match status" value="1"/>
</dbReference>
<evidence type="ECO:0000256" key="2">
    <source>
        <dbReference type="ARBA" id="ARBA00023015"/>
    </source>
</evidence>
<comment type="caution">
    <text evidence="8">The sequence shown here is derived from an EMBL/GenBank/DDBJ whole genome shotgun (WGS) entry which is preliminary data.</text>
</comment>
<evidence type="ECO:0000256" key="3">
    <source>
        <dbReference type="ARBA" id="ARBA00023125"/>
    </source>
</evidence>
<dbReference type="InterPro" id="IPR001761">
    <property type="entry name" value="Peripla_BP/Lac1_sug-bd_dom"/>
</dbReference>
<evidence type="ECO:0000259" key="7">
    <source>
        <dbReference type="PROSITE" id="PS50943"/>
    </source>
</evidence>
<feature type="coiled-coil region" evidence="5">
    <location>
        <begin position="86"/>
        <end position="113"/>
    </location>
</feature>
<dbReference type="InterPro" id="IPR010982">
    <property type="entry name" value="Lambda_DNA-bd_dom_sf"/>
</dbReference>
<dbReference type="SUPFAM" id="SSF47413">
    <property type="entry name" value="lambda repressor-like DNA-binding domains"/>
    <property type="match status" value="1"/>
</dbReference>
<dbReference type="InterPro" id="IPR000843">
    <property type="entry name" value="HTH_LacI"/>
</dbReference>
<dbReference type="PROSITE" id="PS50943">
    <property type="entry name" value="HTH_CROC1"/>
    <property type="match status" value="1"/>
</dbReference>
<dbReference type="CDD" id="cd01392">
    <property type="entry name" value="HTH_LacI"/>
    <property type="match status" value="1"/>
</dbReference>
<dbReference type="RefSeq" id="WP_046324099.1">
    <property type="nucleotide sequence ID" value="NZ_JBHTMT010000010.1"/>
</dbReference>
<dbReference type="SMART" id="SM00354">
    <property type="entry name" value="HTH_LACI"/>
    <property type="match status" value="1"/>
</dbReference>
<sequence length="333" mass="37061">MATIRDVAKEAGVSLGTVSRYLNGYTLKKTNMDKIAAAIKKLGFKQNYLAKGLKTKKSHAIGVVVNALTDIFAASIVTSLEELLEKNNYELIIADYKNNIKLLNEKLKFLYSRNVDGIVLFHVEQAVPILKEFRKKKIPVVAVDTPISGFECDTVLLDNYHASVEAVESLYEIGHRQIGIISGGQQGYVGSERLRGYVAAMKKYGIFDHELIASGSSFKDSSYDATLDLLKNSHKITALYSTNYYMTIGAIQAINELNLRIPTDISFIGFDDYDISTVIKPQLTVVAQPVVKIGREIGKIILQKITNPADLNYQTKLFKAKIIWRDSVINKNS</sequence>
<evidence type="ECO:0000313" key="8">
    <source>
        <dbReference type="EMBL" id="KJY58464.1"/>
    </source>
</evidence>
<dbReference type="PANTHER" id="PTHR30146">
    <property type="entry name" value="LACI-RELATED TRANSCRIPTIONAL REPRESSOR"/>
    <property type="match status" value="1"/>
</dbReference>
<evidence type="ECO:0000259" key="6">
    <source>
        <dbReference type="PROSITE" id="PS50932"/>
    </source>
</evidence>
<feature type="domain" description="HTH cro/C1-type" evidence="7">
    <location>
        <begin position="3"/>
        <end position="49"/>
    </location>
</feature>
<evidence type="ECO:0000313" key="9">
    <source>
        <dbReference type="Proteomes" id="UP000033531"/>
    </source>
</evidence>
<keyword evidence="3" id="KW-0238">DNA-binding</keyword>
<dbReference type="STRING" id="1218507.JF74_01330"/>
<keyword evidence="5" id="KW-0175">Coiled coil</keyword>
<dbReference type="Gene3D" id="3.40.50.2300">
    <property type="match status" value="2"/>
</dbReference>
<dbReference type="AlphaFoldDB" id="A0A0F4LJP1"/>
<evidence type="ECO:0000256" key="5">
    <source>
        <dbReference type="SAM" id="Coils"/>
    </source>
</evidence>
<protein>
    <submittedName>
        <fullName evidence="8">Periplasmic binding protein/ LacI transcriptional regulator</fullName>
    </submittedName>
</protein>
<organism evidence="8 9">
    <name type="scientific">Lactobacillus melliventris</name>
    <dbReference type="NCBI Taxonomy" id="1218507"/>
    <lineage>
        <taxon>Bacteria</taxon>
        <taxon>Bacillati</taxon>
        <taxon>Bacillota</taxon>
        <taxon>Bacilli</taxon>
        <taxon>Lactobacillales</taxon>
        <taxon>Lactobacillaceae</taxon>
        <taxon>Lactobacillus</taxon>
    </lineage>
</organism>
<dbReference type="GO" id="GO:0003700">
    <property type="term" value="F:DNA-binding transcription factor activity"/>
    <property type="evidence" value="ECO:0007669"/>
    <property type="project" value="TreeGrafter"/>
</dbReference>
<keyword evidence="1" id="KW-0678">Repressor</keyword>
<dbReference type="InterPro" id="IPR001387">
    <property type="entry name" value="Cro/C1-type_HTH"/>
</dbReference>
<dbReference type="PRINTS" id="PR00036">
    <property type="entry name" value="HTHLACI"/>
</dbReference>
<evidence type="ECO:0000256" key="1">
    <source>
        <dbReference type="ARBA" id="ARBA00022491"/>
    </source>
</evidence>
<dbReference type="PANTHER" id="PTHR30146:SF148">
    <property type="entry name" value="HTH-TYPE TRANSCRIPTIONAL REPRESSOR PURR-RELATED"/>
    <property type="match status" value="1"/>
</dbReference>
<dbReference type="EMBL" id="JXLI01000004">
    <property type="protein sequence ID" value="KJY58464.1"/>
    <property type="molecule type" value="Genomic_DNA"/>
</dbReference>
<reference evidence="8 9" key="1">
    <citation type="submission" date="2015-01" db="EMBL/GenBank/DDBJ databases">
        <title>Comparative genomics of the lactic acid bacteria isolated from the honey bee gut.</title>
        <authorList>
            <person name="Ellegaard K.M."/>
            <person name="Tamarit D."/>
            <person name="Javelind E."/>
            <person name="Olofsson T."/>
            <person name="Andersson S.G."/>
            <person name="Vasquez A."/>
        </authorList>
    </citation>
    <scope>NUCLEOTIDE SEQUENCE [LARGE SCALE GENOMIC DNA]</scope>
    <source>
        <strain evidence="8 9">Hma8</strain>
    </source>
</reference>
<accession>A0A0F4LJP1</accession>
<dbReference type="InterPro" id="IPR028082">
    <property type="entry name" value="Peripla_BP_I"/>
</dbReference>
<dbReference type="OrthoDB" id="1639518at2"/>
<dbReference type="Pfam" id="PF00532">
    <property type="entry name" value="Peripla_BP_1"/>
    <property type="match status" value="1"/>
</dbReference>
<gene>
    <name evidence="8" type="ORF">JF74_01330</name>
</gene>
<keyword evidence="2" id="KW-0805">Transcription regulation</keyword>